<dbReference type="EMBL" id="JABTXI010000004">
    <property type="protein sequence ID" value="MBY3590601.1"/>
    <property type="molecule type" value="Genomic_DNA"/>
</dbReference>
<evidence type="ECO:0000313" key="2">
    <source>
        <dbReference type="EMBL" id="MBY3590601.1"/>
    </source>
</evidence>
<keyword evidence="1" id="KW-0812">Transmembrane</keyword>
<feature type="transmembrane region" description="Helical" evidence="1">
    <location>
        <begin position="21"/>
        <end position="38"/>
    </location>
</feature>
<keyword evidence="1" id="KW-0472">Membrane</keyword>
<dbReference type="RefSeq" id="WP_221094378.1">
    <property type="nucleotide sequence ID" value="NZ_JABDWX010000004.1"/>
</dbReference>
<reference evidence="2 3" key="1">
    <citation type="submission" date="2020-06" db="EMBL/GenBank/DDBJ databases">
        <title>Global-level population genomics: horizontal gene transfer, symbiosis and evolution in Rhizobia.</title>
        <authorList>
            <person name="Gai Y."/>
        </authorList>
    </citation>
    <scope>NUCLEOTIDE SEQUENCE [LARGE SCALE GENOMIC DNA]</scope>
    <source>
        <strain evidence="2 3">PLR6_1b</strain>
    </source>
</reference>
<organism evidence="2 3">
    <name type="scientific">Rhizobium bangladeshense</name>
    <dbReference type="NCBI Taxonomy" id="1138189"/>
    <lineage>
        <taxon>Bacteria</taxon>
        <taxon>Pseudomonadati</taxon>
        <taxon>Pseudomonadota</taxon>
        <taxon>Alphaproteobacteria</taxon>
        <taxon>Hyphomicrobiales</taxon>
        <taxon>Rhizobiaceae</taxon>
        <taxon>Rhizobium/Agrobacterium group</taxon>
        <taxon>Rhizobium</taxon>
    </lineage>
</organism>
<proteinExistence type="predicted"/>
<evidence type="ECO:0000313" key="3">
    <source>
        <dbReference type="Proteomes" id="UP000720124"/>
    </source>
</evidence>
<keyword evidence="1" id="KW-1133">Transmembrane helix</keyword>
<comment type="caution">
    <text evidence="2">The sequence shown here is derived from an EMBL/GenBank/DDBJ whole genome shotgun (WGS) entry which is preliminary data.</text>
</comment>
<protein>
    <recommendedName>
        <fullName evidence="4">Transposase</fullName>
    </recommendedName>
</protein>
<name>A0ABS7LGJ5_9HYPH</name>
<evidence type="ECO:0000256" key="1">
    <source>
        <dbReference type="SAM" id="Phobius"/>
    </source>
</evidence>
<evidence type="ECO:0008006" key="4">
    <source>
        <dbReference type="Google" id="ProtNLM"/>
    </source>
</evidence>
<keyword evidence="3" id="KW-1185">Reference proteome</keyword>
<accession>A0ABS7LGJ5</accession>
<dbReference type="Proteomes" id="UP000720124">
    <property type="component" value="Unassembled WGS sequence"/>
</dbReference>
<gene>
    <name evidence="2" type="ORF">HJA87_12000</name>
</gene>
<sequence>MISKAKVKGKTTFPKDEALRIAWEFISLRYLTVFAWLLRGSSSLF</sequence>